<dbReference type="eggNOG" id="COG0664">
    <property type="taxonomic scope" value="Bacteria"/>
</dbReference>
<dbReference type="Gene3D" id="2.60.120.10">
    <property type="entry name" value="Jelly Rolls"/>
    <property type="match status" value="1"/>
</dbReference>
<gene>
    <name evidence="2" type="ordered locus">EBL_c38400</name>
</gene>
<protein>
    <submittedName>
        <fullName evidence="2">Putative cNMP-binding family protein</fullName>
    </submittedName>
</protein>
<evidence type="ECO:0000259" key="1">
    <source>
        <dbReference type="Pfam" id="PF15977"/>
    </source>
</evidence>
<evidence type="ECO:0000313" key="3">
    <source>
        <dbReference type="Proteomes" id="UP000001955"/>
    </source>
</evidence>
<evidence type="ECO:0000313" key="2">
    <source>
        <dbReference type="EMBL" id="AFJ48868.1"/>
    </source>
</evidence>
<organism evidence="2 3">
    <name type="scientific">Shimwellia blattae (strain ATCC 29907 / DSM 4481 / JCM 1650 / NBRC 105725 / CDC 9005-74)</name>
    <name type="common">Escherichia blattae</name>
    <dbReference type="NCBI Taxonomy" id="630626"/>
    <lineage>
        <taxon>Bacteria</taxon>
        <taxon>Pseudomonadati</taxon>
        <taxon>Pseudomonadota</taxon>
        <taxon>Gammaproteobacteria</taxon>
        <taxon>Enterobacterales</taxon>
        <taxon>Enterobacteriaceae</taxon>
        <taxon>Shimwellia</taxon>
    </lineage>
</organism>
<dbReference type="HOGENOM" id="CLU_080453_2_0_6"/>
<dbReference type="InterPro" id="IPR041687">
    <property type="entry name" value="HTH_46"/>
</dbReference>
<proteinExistence type="predicted"/>
<dbReference type="RefSeq" id="WP_002442719.1">
    <property type="nucleotide sequence ID" value="NC_017910.1"/>
</dbReference>
<dbReference type="Pfam" id="PF15977">
    <property type="entry name" value="HTH_46"/>
    <property type="match status" value="1"/>
</dbReference>
<dbReference type="OrthoDB" id="6442353at2"/>
<sequence length="209" mass="24528">MNLTPPQRPNNALQRVCTILKPESEELRVPPRKYITWKHKGHQQIYFFLDGQFSILRESDKLLLVTVFEPYIFGIAEMIQPVNSHIMRTESEVTLLRISAEKAHQLIQQHQLWEDIASILAYNTAYLVYRDVLTLQQGTYNIICNHLRDMILLPEEMRSKITILKYIQDRTHLSRSSILNIISSLNKNHYISYRRGGYLISVNDLPDHL</sequence>
<keyword evidence="3" id="KW-1185">Reference proteome</keyword>
<dbReference type="SUPFAM" id="SSF51206">
    <property type="entry name" value="cAMP-binding domain-like"/>
    <property type="match status" value="1"/>
</dbReference>
<dbReference type="AlphaFoldDB" id="I2BEB4"/>
<dbReference type="InterPro" id="IPR018490">
    <property type="entry name" value="cNMP-bd_dom_sf"/>
</dbReference>
<reference evidence="2 3" key="1">
    <citation type="journal article" date="2012" name="J. Bacteriol.">
        <title>Complete genome sequence of the B12-producing Shimwellia blattae strain DSM 4481, isolated from a cockroach.</title>
        <authorList>
            <person name="Brzuszkiewicz E."/>
            <person name="Waschkowitz T."/>
            <person name="Wiezer A."/>
            <person name="Daniel R."/>
        </authorList>
    </citation>
    <scope>NUCLEOTIDE SEQUENCE [LARGE SCALE GENOMIC DNA]</scope>
    <source>
        <strain evidence="3">ATCC 29907 / DSM 4481 / JCM 1650 / NBRC 105725 / CDC 9005-74</strain>
    </source>
</reference>
<dbReference type="Proteomes" id="UP000001955">
    <property type="component" value="Chromosome"/>
</dbReference>
<name>I2BEB4_SHIBC</name>
<dbReference type="PATRIC" id="fig|630626.3.peg.3738"/>
<dbReference type="InterPro" id="IPR014710">
    <property type="entry name" value="RmlC-like_jellyroll"/>
</dbReference>
<dbReference type="KEGG" id="ebt:EBL_c38400"/>
<dbReference type="EMBL" id="CP001560">
    <property type="protein sequence ID" value="AFJ48868.1"/>
    <property type="molecule type" value="Genomic_DNA"/>
</dbReference>
<feature type="domain" description="IprA winged helix-turn-helix" evidence="1">
    <location>
        <begin position="139"/>
        <end position="207"/>
    </location>
</feature>
<dbReference type="STRING" id="630626.EBL_c38400"/>
<accession>K6VYS2</accession>
<accession>I2BEB4</accession>